<name>A0ABD1G9D0_SALDI</name>
<protein>
    <submittedName>
        <fullName evidence="1">Uncharacterized protein</fullName>
    </submittedName>
</protein>
<sequence length="103" mass="12100">MALSIEKKIERNVKNFHTRIRISLFHKFPQAKQRRKSGTQLVRTMTASTAGRDKRWRLVLQTVVPRQRRWQQWGVSVSDGCRQFTVTQSAEEAEFQRAENDAV</sequence>
<evidence type="ECO:0000313" key="2">
    <source>
        <dbReference type="Proteomes" id="UP001567538"/>
    </source>
</evidence>
<accession>A0ABD1G9D0</accession>
<dbReference type="AlphaFoldDB" id="A0ABD1G9D0"/>
<organism evidence="1 2">
    <name type="scientific">Salvia divinorum</name>
    <name type="common">Maria pastora</name>
    <name type="synonym">Diviner's sage</name>
    <dbReference type="NCBI Taxonomy" id="28513"/>
    <lineage>
        <taxon>Eukaryota</taxon>
        <taxon>Viridiplantae</taxon>
        <taxon>Streptophyta</taxon>
        <taxon>Embryophyta</taxon>
        <taxon>Tracheophyta</taxon>
        <taxon>Spermatophyta</taxon>
        <taxon>Magnoliopsida</taxon>
        <taxon>eudicotyledons</taxon>
        <taxon>Gunneridae</taxon>
        <taxon>Pentapetalae</taxon>
        <taxon>asterids</taxon>
        <taxon>lamiids</taxon>
        <taxon>Lamiales</taxon>
        <taxon>Lamiaceae</taxon>
        <taxon>Nepetoideae</taxon>
        <taxon>Mentheae</taxon>
        <taxon>Salviinae</taxon>
        <taxon>Salvia</taxon>
        <taxon>Salvia subgen. Calosphace</taxon>
    </lineage>
</organism>
<evidence type="ECO:0000313" key="1">
    <source>
        <dbReference type="EMBL" id="KAL1540733.1"/>
    </source>
</evidence>
<comment type="caution">
    <text evidence="1">The sequence shown here is derived from an EMBL/GenBank/DDBJ whole genome shotgun (WGS) entry which is preliminary data.</text>
</comment>
<proteinExistence type="predicted"/>
<reference evidence="1 2" key="1">
    <citation type="submission" date="2024-06" db="EMBL/GenBank/DDBJ databases">
        <title>A chromosome level genome sequence of Diviner's sage (Salvia divinorum).</title>
        <authorList>
            <person name="Ford S.A."/>
            <person name="Ro D.-K."/>
            <person name="Ness R.W."/>
            <person name="Phillips M.A."/>
        </authorList>
    </citation>
    <scope>NUCLEOTIDE SEQUENCE [LARGE SCALE GENOMIC DNA]</scope>
    <source>
        <strain evidence="1">SAF-2024a</strain>
        <tissue evidence="1">Leaf</tissue>
    </source>
</reference>
<dbReference type="Proteomes" id="UP001567538">
    <property type="component" value="Unassembled WGS sequence"/>
</dbReference>
<gene>
    <name evidence="1" type="ORF">AAHA92_25045</name>
</gene>
<keyword evidence="2" id="KW-1185">Reference proteome</keyword>
<dbReference type="EMBL" id="JBEAFC010000009">
    <property type="protein sequence ID" value="KAL1540733.1"/>
    <property type="molecule type" value="Genomic_DNA"/>
</dbReference>